<dbReference type="Pfam" id="PF03798">
    <property type="entry name" value="TRAM_LAG1_CLN8"/>
    <property type="match status" value="1"/>
</dbReference>
<protein>
    <recommendedName>
        <fullName evidence="6">TLC domain-containing protein</fullName>
    </recommendedName>
</protein>
<evidence type="ECO:0000256" key="4">
    <source>
        <dbReference type="ARBA" id="ARBA00023136"/>
    </source>
</evidence>
<dbReference type="GO" id="GO:0055091">
    <property type="term" value="P:phospholipid homeostasis"/>
    <property type="evidence" value="ECO:0007669"/>
    <property type="project" value="TreeGrafter"/>
</dbReference>
<feature type="domain" description="TLC" evidence="6">
    <location>
        <begin position="35"/>
        <end position="209"/>
    </location>
</feature>
<evidence type="ECO:0000313" key="8">
    <source>
        <dbReference type="Proteomes" id="UP000261580"/>
    </source>
</evidence>
<dbReference type="SMART" id="SM00724">
    <property type="entry name" value="TLC"/>
    <property type="match status" value="1"/>
</dbReference>
<reference evidence="7" key="1">
    <citation type="submission" date="2025-08" db="UniProtKB">
        <authorList>
            <consortium name="Ensembl"/>
        </authorList>
    </citation>
    <scope>IDENTIFICATION</scope>
</reference>
<keyword evidence="3 5" id="KW-1133">Transmembrane helix</keyword>
<dbReference type="GeneTree" id="ENSGT00940000165249"/>
<keyword evidence="4 5" id="KW-0472">Membrane</keyword>
<accession>A0A3Q4G9R9</accession>
<dbReference type="InterPro" id="IPR006634">
    <property type="entry name" value="TLC-dom"/>
</dbReference>
<comment type="subcellular location">
    <subcellularLocation>
        <location evidence="1">Membrane</location>
        <topology evidence="1">Multi-pass membrane protein</topology>
    </subcellularLocation>
</comment>
<proteinExistence type="predicted"/>
<keyword evidence="2 5" id="KW-0812">Transmembrane</keyword>
<evidence type="ECO:0000256" key="1">
    <source>
        <dbReference type="ARBA" id="ARBA00004141"/>
    </source>
</evidence>
<dbReference type="InterPro" id="IPR050846">
    <property type="entry name" value="TLCD"/>
</dbReference>
<dbReference type="GO" id="GO:0097035">
    <property type="term" value="P:regulation of membrane lipid distribution"/>
    <property type="evidence" value="ECO:0007669"/>
    <property type="project" value="TreeGrafter"/>
</dbReference>
<evidence type="ECO:0000256" key="5">
    <source>
        <dbReference type="SAM" id="Phobius"/>
    </source>
</evidence>
<dbReference type="GO" id="GO:0007009">
    <property type="term" value="P:plasma membrane organization"/>
    <property type="evidence" value="ECO:0007669"/>
    <property type="project" value="TreeGrafter"/>
</dbReference>
<dbReference type="Ensembl" id="ENSNBRT00000003219.1">
    <property type="protein sequence ID" value="ENSNBRP00000003108.1"/>
    <property type="gene ID" value="ENSNBRG00000002483.1"/>
</dbReference>
<evidence type="ECO:0000256" key="3">
    <source>
        <dbReference type="ARBA" id="ARBA00022989"/>
    </source>
</evidence>
<dbReference type="GO" id="GO:0005886">
    <property type="term" value="C:plasma membrane"/>
    <property type="evidence" value="ECO:0007669"/>
    <property type="project" value="TreeGrafter"/>
</dbReference>
<dbReference type="GO" id="GO:0071709">
    <property type="term" value="P:membrane assembly"/>
    <property type="evidence" value="ECO:0007669"/>
    <property type="project" value="TreeGrafter"/>
</dbReference>
<dbReference type="PANTHER" id="PTHR13439:SF4">
    <property type="entry name" value="TLC DOMAIN-CONTAINING PROTEIN"/>
    <property type="match status" value="1"/>
</dbReference>
<dbReference type="Proteomes" id="UP000261580">
    <property type="component" value="Unassembled WGS sequence"/>
</dbReference>
<organism evidence="7 8">
    <name type="scientific">Neolamprologus brichardi</name>
    <name type="common">Fairy cichlid</name>
    <name type="synonym">Lamprologus brichardi</name>
    <dbReference type="NCBI Taxonomy" id="32507"/>
    <lineage>
        <taxon>Eukaryota</taxon>
        <taxon>Metazoa</taxon>
        <taxon>Chordata</taxon>
        <taxon>Craniata</taxon>
        <taxon>Vertebrata</taxon>
        <taxon>Euteleostomi</taxon>
        <taxon>Actinopterygii</taxon>
        <taxon>Neopterygii</taxon>
        <taxon>Teleostei</taxon>
        <taxon>Neoteleostei</taxon>
        <taxon>Acanthomorphata</taxon>
        <taxon>Ovalentaria</taxon>
        <taxon>Cichlomorphae</taxon>
        <taxon>Cichliformes</taxon>
        <taxon>Cichlidae</taxon>
        <taxon>African cichlids</taxon>
        <taxon>Pseudocrenilabrinae</taxon>
        <taxon>Lamprologini</taxon>
        <taxon>Neolamprologus</taxon>
    </lineage>
</organism>
<dbReference type="OMA" id="AWKWRNV"/>
<evidence type="ECO:0000256" key="2">
    <source>
        <dbReference type="ARBA" id="ARBA00022692"/>
    </source>
</evidence>
<evidence type="ECO:0000259" key="6">
    <source>
        <dbReference type="SMART" id="SM00724"/>
    </source>
</evidence>
<sequence length="257" mass="28423">MDLKSTLLLTGGSAGSFKLLNAVIRVLPTPQPAQRKAWKWRNVSTSLAHSCLTGAGAVLWFVEAPCTHISTSPPGYFIHDFLDMALNQPFKQSWDLLLHHSLVISCFGLAVTSRLYLGFAVMSLLVEINSVFLHLRQLLPSLAYSITSWLNLGTFLLFRACTLGWMSRWLARHSEHIPRYVLMMGAAGLSLISTMNVAIMCRVCGKSVPWLKSPLAVAASQVSERASLLEPSVYTHLDITVDVPAHDRTFFIGNRSL</sequence>
<keyword evidence="8" id="KW-1185">Reference proteome</keyword>
<feature type="transmembrane region" description="Helical" evidence="5">
    <location>
        <begin position="180"/>
        <end position="203"/>
    </location>
</feature>
<feature type="transmembrane region" description="Helical" evidence="5">
    <location>
        <begin position="102"/>
        <end position="126"/>
    </location>
</feature>
<dbReference type="PANTHER" id="PTHR13439">
    <property type="entry name" value="CT120 PROTEIN"/>
    <property type="match status" value="1"/>
</dbReference>
<feature type="transmembrane region" description="Helical" evidence="5">
    <location>
        <begin position="138"/>
        <end position="160"/>
    </location>
</feature>
<reference evidence="7" key="2">
    <citation type="submission" date="2025-09" db="UniProtKB">
        <authorList>
            <consortium name="Ensembl"/>
        </authorList>
    </citation>
    <scope>IDENTIFICATION</scope>
</reference>
<evidence type="ECO:0000313" key="7">
    <source>
        <dbReference type="Ensembl" id="ENSNBRP00000003108.1"/>
    </source>
</evidence>
<dbReference type="AlphaFoldDB" id="A0A3Q4G9R9"/>
<name>A0A3Q4G9R9_NEOBR</name>